<protein>
    <submittedName>
        <fullName evidence="1">Uncharacterized protein</fullName>
    </submittedName>
</protein>
<reference evidence="1" key="2">
    <citation type="journal article" date="2022" name="New Phytol.">
        <title>Evolutionary transition to the ectomycorrhizal habit in the genomes of a hyperdiverse lineage of mushroom-forming fungi.</title>
        <authorList>
            <person name="Looney B."/>
            <person name="Miyauchi S."/>
            <person name="Morin E."/>
            <person name="Drula E."/>
            <person name="Courty P.E."/>
            <person name="Kohler A."/>
            <person name="Kuo A."/>
            <person name="LaButti K."/>
            <person name="Pangilinan J."/>
            <person name="Lipzen A."/>
            <person name="Riley R."/>
            <person name="Andreopoulos W."/>
            <person name="He G."/>
            <person name="Johnson J."/>
            <person name="Nolan M."/>
            <person name="Tritt A."/>
            <person name="Barry K.W."/>
            <person name="Grigoriev I.V."/>
            <person name="Nagy L.G."/>
            <person name="Hibbett D."/>
            <person name="Henrissat B."/>
            <person name="Matheny P.B."/>
            <person name="Labbe J."/>
            <person name="Martin F.M."/>
        </authorList>
    </citation>
    <scope>NUCLEOTIDE SEQUENCE</scope>
    <source>
        <strain evidence="1">HHB10654</strain>
    </source>
</reference>
<dbReference type="Proteomes" id="UP000814140">
    <property type="component" value="Unassembled WGS sequence"/>
</dbReference>
<dbReference type="EMBL" id="MU277188">
    <property type="protein sequence ID" value="KAI0068184.1"/>
    <property type="molecule type" value="Genomic_DNA"/>
</dbReference>
<gene>
    <name evidence="1" type="ORF">BV25DRAFT_529532</name>
</gene>
<organism evidence="1 2">
    <name type="scientific">Artomyces pyxidatus</name>
    <dbReference type="NCBI Taxonomy" id="48021"/>
    <lineage>
        <taxon>Eukaryota</taxon>
        <taxon>Fungi</taxon>
        <taxon>Dikarya</taxon>
        <taxon>Basidiomycota</taxon>
        <taxon>Agaricomycotina</taxon>
        <taxon>Agaricomycetes</taxon>
        <taxon>Russulales</taxon>
        <taxon>Auriscalpiaceae</taxon>
        <taxon>Artomyces</taxon>
    </lineage>
</organism>
<keyword evidence="2" id="KW-1185">Reference proteome</keyword>
<name>A0ACB8TID6_9AGAM</name>
<evidence type="ECO:0000313" key="2">
    <source>
        <dbReference type="Proteomes" id="UP000814140"/>
    </source>
</evidence>
<comment type="caution">
    <text evidence="1">The sequence shown here is derived from an EMBL/GenBank/DDBJ whole genome shotgun (WGS) entry which is preliminary data.</text>
</comment>
<proteinExistence type="predicted"/>
<accession>A0ACB8TID6</accession>
<reference evidence="1" key="1">
    <citation type="submission" date="2021-03" db="EMBL/GenBank/DDBJ databases">
        <authorList>
            <consortium name="DOE Joint Genome Institute"/>
            <person name="Ahrendt S."/>
            <person name="Looney B.P."/>
            <person name="Miyauchi S."/>
            <person name="Morin E."/>
            <person name="Drula E."/>
            <person name="Courty P.E."/>
            <person name="Chicoki N."/>
            <person name="Fauchery L."/>
            <person name="Kohler A."/>
            <person name="Kuo A."/>
            <person name="Labutti K."/>
            <person name="Pangilinan J."/>
            <person name="Lipzen A."/>
            <person name="Riley R."/>
            <person name="Andreopoulos W."/>
            <person name="He G."/>
            <person name="Johnson J."/>
            <person name="Barry K.W."/>
            <person name="Grigoriev I.V."/>
            <person name="Nagy L."/>
            <person name="Hibbett D."/>
            <person name="Henrissat B."/>
            <person name="Matheny P.B."/>
            <person name="Labbe J."/>
            <person name="Martin F."/>
        </authorList>
    </citation>
    <scope>NUCLEOTIDE SEQUENCE</scope>
    <source>
        <strain evidence="1">HHB10654</strain>
    </source>
</reference>
<sequence>MAPQASIPSSRLLLFPATVLAVIFSISTNYSLLILLCRILEFDLLQRPFKLIPRQRPSSPRHMSRLPAICLLLTLLDQRH</sequence>
<evidence type="ECO:0000313" key="1">
    <source>
        <dbReference type="EMBL" id="KAI0068184.1"/>
    </source>
</evidence>